<evidence type="ECO:0000256" key="1">
    <source>
        <dbReference type="SAM" id="Phobius"/>
    </source>
</evidence>
<sequence>MDIDDPMADEKMTSAFYIKERDNMSGMKGIYRFNPALVGGIIGLIIDLILCKILP</sequence>
<gene>
    <name evidence="2" type="ORF">H8700_10575</name>
</gene>
<dbReference type="Proteomes" id="UP000637513">
    <property type="component" value="Unassembled WGS sequence"/>
</dbReference>
<evidence type="ECO:0000313" key="2">
    <source>
        <dbReference type="EMBL" id="MBC8558146.1"/>
    </source>
</evidence>
<keyword evidence="1" id="KW-0812">Transmembrane</keyword>
<keyword evidence="3" id="KW-1185">Reference proteome</keyword>
<reference evidence="2 3" key="1">
    <citation type="submission" date="2020-08" db="EMBL/GenBank/DDBJ databases">
        <title>Genome public.</title>
        <authorList>
            <person name="Liu C."/>
            <person name="Sun Q."/>
        </authorList>
    </citation>
    <scope>NUCLEOTIDE SEQUENCE [LARGE SCALE GENOMIC DNA]</scope>
    <source>
        <strain evidence="2 3">BX3</strain>
    </source>
</reference>
<protein>
    <submittedName>
        <fullName evidence="2">Uncharacterized protein</fullName>
    </submittedName>
</protein>
<keyword evidence="1" id="KW-1133">Transmembrane helix</keyword>
<organism evidence="2 3">
    <name type="scientific">Jutongia hominis</name>
    <dbReference type="NCBI Taxonomy" id="2763664"/>
    <lineage>
        <taxon>Bacteria</taxon>
        <taxon>Bacillati</taxon>
        <taxon>Bacillota</taxon>
        <taxon>Clostridia</taxon>
        <taxon>Lachnospirales</taxon>
        <taxon>Lachnospiraceae</taxon>
        <taxon>Jutongia</taxon>
    </lineage>
</organism>
<keyword evidence="1" id="KW-0472">Membrane</keyword>
<feature type="transmembrane region" description="Helical" evidence="1">
    <location>
        <begin position="33"/>
        <end position="54"/>
    </location>
</feature>
<dbReference type="RefSeq" id="WP_249305597.1">
    <property type="nucleotide sequence ID" value="NZ_JACRSW010000035.1"/>
</dbReference>
<dbReference type="EMBL" id="JACRSW010000035">
    <property type="protein sequence ID" value="MBC8558146.1"/>
    <property type="molecule type" value="Genomic_DNA"/>
</dbReference>
<evidence type="ECO:0000313" key="3">
    <source>
        <dbReference type="Proteomes" id="UP000637513"/>
    </source>
</evidence>
<comment type="caution">
    <text evidence="2">The sequence shown here is derived from an EMBL/GenBank/DDBJ whole genome shotgun (WGS) entry which is preliminary data.</text>
</comment>
<proteinExistence type="predicted"/>
<accession>A0ABR7MWH7</accession>
<name>A0ABR7MWH7_9FIRM</name>